<reference evidence="1 2" key="1">
    <citation type="submission" date="2006-05" db="EMBL/GenBank/DDBJ databases">
        <authorList>
            <person name="King G."/>
            <person name="Ferriera S."/>
            <person name="Johnson J."/>
            <person name="Kravitz S."/>
            <person name="Beeson K."/>
            <person name="Sutton G."/>
            <person name="Rogers Y.-H."/>
            <person name="Friedman R."/>
            <person name="Frazier M."/>
            <person name="Venter J.C."/>
        </authorList>
    </citation>
    <scope>NUCLEOTIDE SEQUENCE [LARGE SCALE GENOMIC DNA]</scope>
    <source>
        <strain evidence="2">ATCC 25650 / DSM 13394 / JCM 20685 / NBRC 16684 / NCIMB 2208 / IAM 12614 / B1</strain>
    </source>
</reference>
<evidence type="ECO:0000313" key="2">
    <source>
        <dbReference type="Proteomes" id="UP000004848"/>
    </source>
</evidence>
<dbReference type="RefSeq" id="WP_006933621.1">
    <property type="nucleotide sequence ID" value="NZ_AAUW01000005.1"/>
</dbReference>
<proteinExistence type="predicted"/>
<comment type="caution">
    <text evidence="1">The sequence shown here is derived from an EMBL/GenBank/DDBJ whole genome shotgun (WGS) entry which is preliminary data.</text>
</comment>
<evidence type="ECO:0000313" key="1">
    <source>
        <dbReference type="EMBL" id="EAV44693.1"/>
    </source>
</evidence>
<dbReference type="Proteomes" id="UP000004848">
    <property type="component" value="Unassembled WGS sequence"/>
</dbReference>
<accession>A0NRB2</accession>
<dbReference type="GeneID" id="68846054"/>
<dbReference type="AlphaFoldDB" id="A0NRB2"/>
<organism evidence="1 2">
    <name type="scientific">Roseibium aggregatum (strain ATCC 25650 / DSM 13394 / JCM 20685 / NBRC 16684 / NCIMB 2208 / IAM 12614 / B1)</name>
    <name type="common">Stappia aggregata</name>
    <dbReference type="NCBI Taxonomy" id="384765"/>
    <lineage>
        <taxon>Bacteria</taxon>
        <taxon>Pseudomonadati</taxon>
        <taxon>Pseudomonadota</taxon>
        <taxon>Alphaproteobacteria</taxon>
        <taxon>Hyphomicrobiales</taxon>
        <taxon>Stappiaceae</taxon>
        <taxon>Roseibium</taxon>
    </lineage>
</organism>
<sequence>MRQLLAPLFKHQTMAKCIAACSQSPAAIPLLEGKLISESAAAGEAIRTLCAHTGRQNRGQ</sequence>
<protein>
    <submittedName>
        <fullName evidence="1">Uncharacterized protein</fullName>
    </submittedName>
</protein>
<gene>
    <name evidence="1" type="ORF">SIAM614_07433</name>
</gene>
<dbReference type="EMBL" id="AAUW01000005">
    <property type="protein sequence ID" value="EAV44693.1"/>
    <property type="molecule type" value="Genomic_DNA"/>
</dbReference>
<name>A0NRB2_ROSAI</name>